<proteinExistence type="predicted"/>
<feature type="compositionally biased region" description="Basic and acidic residues" evidence="1">
    <location>
        <begin position="295"/>
        <end position="304"/>
    </location>
</feature>
<comment type="caution">
    <text evidence="2">The sequence shown here is derived from an EMBL/GenBank/DDBJ whole genome shotgun (WGS) entry which is preliminary data.</text>
</comment>
<feature type="compositionally biased region" description="Low complexity" evidence="1">
    <location>
        <begin position="308"/>
        <end position="332"/>
    </location>
</feature>
<feature type="compositionally biased region" description="Low complexity" evidence="1">
    <location>
        <begin position="189"/>
        <end position="208"/>
    </location>
</feature>
<name>A0A812PUV7_9DINO</name>
<feature type="compositionally biased region" description="Basic and acidic residues" evidence="1">
    <location>
        <begin position="117"/>
        <end position="141"/>
    </location>
</feature>
<gene>
    <name evidence="2" type="ORF">SNAT2548_LOCUS18958</name>
</gene>
<feature type="region of interest" description="Disordered" evidence="1">
    <location>
        <begin position="85"/>
        <end position="345"/>
    </location>
</feature>
<dbReference type="Proteomes" id="UP000604046">
    <property type="component" value="Unassembled WGS sequence"/>
</dbReference>
<organism evidence="2 3">
    <name type="scientific">Symbiodinium natans</name>
    <dbReference type="NCBI Taxonomy" id="878477"/>
    <lineage>
        <taxon>Eukaryota</taxon>
        <taxon>Sar</taxon>
        <taxon>Alveolata</taxon>
        <taxon>Dinophyceae</taxon>
        <taxon>Suessiales</taxon>
        <taxon>Symbiodiniaceae</taxon>
        <taxon>Symbiodinium</taxon>
    </lineage>
</organism>
<feature type="compositionally biased region" description="Acidic residues" evidence="1">
    <location>
        <begin position="142"/>
        <end position="154"/>
    </location>
</feature>
<dbReference type="EMBL" id="CAJNDS010002160">
    <property type="protein sequence ID" value="CAE7356205.1"/>
    <property type="molecule type" value="Genomic_DNA"/>
</dbReference>
<evidence type="ECO:0000313" key="2">
    <source>
        <dbReference type="EMBL" id="CAE7356205.1"/>
    </source>
</evidence>
<feature type="compositionally biased region" description="Basic and acidic residues" evidence="1">
    <location>
        <begin position="155"/>
        <end position="187"/>
    </location>
</feature>
<dbReference type="AlphaFoldDB" id="A0A812PUV7"/>
<evidence type="ECO:0000313" key="3">
    <source>
        <dbReference type="Proteomes" id="UP000604046"/>
    </source>
</evidence>
<dbReference type="OrthoDB" id="10615194at2759"/>
<reference evidence="2" key="1">
    <citation type="submission" date="2021-02" db="EMBL/GenBank/DDBJ databases">
        <authorList>
            <person name="Dougan E. K."/>
            <person name="Rhodes N."/>
            <person name="Thang M."/>
            <person name="Chan C."/>
        </authorList>
    </citation>
    <scope>NUCLEOTIDE SEQUENCE</scope>
</reference>
<feature type="compositionally biased region" description="Basic and acidic residues" evidence="1">
    <location>
        <begin position="209"/>
        <end position="233"/>
    </location>
</feature>
<accession>A0A812PUV7</accession>
<feature type="compositionally biased region" description="Low complexity" evidence="1">
    <location>
        <begin position="234"/>
        <end position="243"/>
    </location>
</feature>
<keyword evidence="3" id="KW-1185">Reference proteome</keyword>
<sequence>MSWWGWSSWSWSQSDDWDWQQNRWWWEGYQAALDERAAWLWQEEEDRRTAQWYQEEEDRKWWQEEEGSKAALAERALQEGVIGRVPPEVIGGGTGSKKKKRNNKGRVAGSGTVSNARRLEFQKKGLQRRLEREEAERKAQEEAEEEEGDDDGDDDDKKEKKKVTLVERAARQAREFGPSEKQNEKEAAVLGSGDVDRSSSSSSSLLDTTLDKREKKKAKTPDEAASERAEELKAALAERAPAAFSKSPRGSVALAVKTKKEEEEAALAERAARRQKKFQESKTGLYLDDEEEKEEDKVKEEKESPPGSVTVDSVTSASVPDHASMEASSAARSRGHGESLGKGPQTWQVKFPAALGKRVAIDFHHVLEVEENISAVQALRESGYWVCLLSYSGRDREAETRRTLKALEEQHGLVFDDKRFVRAHLGKRGKAQLCKTLAITDLFDDRDDILWEASTLGITDWAIRKARQHHYGHARAYNTLADAVEAFLESKQDK</sequence>
<evidence type="ECO:0000256" key="1">
    <source>
        <dbReference type="SAM" id="MobiDB-lite"/>
    </source>
</evidence>
<protein>
    <submittedName>
        <fullName evidence="2">Uncharacterized protein</fullName>
    </submittedName>
</protein>